<dbReference type="Pfam" id="PF23783">
    <property type="entry name" value="Zn_ribbon_TiaS"/>
    <property type="match status" value="1"/>
</dbReference>
<organism evidence="9">
    <name type="scientific">marine metagenome</name>
    <dbReference type="NCBI Taxonomy" id="408172"/>
    <lineage>
        <taxon>unclassified sequences</taxon>
        <taxon>metagenomes</taxon>
        <taxon>ecological metagenomes</taxon>
    </lineage>
</organism>
<gene>
    <name evidence="9" type="ORF">METZ01_LOCUS91519</name>
</gene>
<keyword evidence="2" id="KW-0436">Ligase</keyword>
<reference evidence="9" key="1">
    <citation type="submission" date="2018-05" db="EMBL/GenBank/DDBJ databases">
        <authorList>
            <person name="Lanie J.A."/>
            <person name="Ng W.-L."/>
            <person name="Kazmierczak K.M."/>
            <person name="Andrzejewski T.M."/>
            <person name="Davidsen T.M."/>
            <person name="Wayne K.J."/>
            <person name="Tettelin H."/>
            <person name="Glass J.I."/>
            <person name="Rusch D."/>
            <person name="Podicherti R."/>
            <person name="Tsui H.-C.T."/>
            <person name="Winkler M.E."/>
        </authorList>
    </citation>
    <scope>NUCLEOTIDE SEQUENCE</scope>
</reference>
<dbReference type="PANTHER" id="PTHR40705">
    <property type="entry name" value="TRNA(ILE2) 2-AGMATINYLCYTIDINE SYNTHETASE TIAS"/>
    <property type="match status" value="1"/>
</dbReference>
<evidence type="ECO:0000259" key="8">
    <source>
        <dbReference type="Pfam" id="PF23783"/>
    </source>
</evidence>
<dbReference type="HAMAP" id="MF_01892">
    <property type="entry name" value="tRNA_Ile2_agm2C_synt"/>
    <property type="match status" value="1"/>
</dbReference>
<keyword evidence="3" id="KW-0819">tRNA processing</keyword>
<dbReference type="GO" id="GO:0005524">
    <property type="term" value="F:ATP binding"/>
    <property type="evidence" value="ECO:0007669"/>
    <property type="project" value="UniProtKB-KW"/>
</dbReference>
<feature type="domain" description="TiaS C-terminal zinc ribbon" evidence="8">
    <location>
        <begin position="369"/>
        <end position="404"/>
    </location>
</feature>
<dbReference type="InterPro" id="IPR013696">
    <property type="entry name" value="TiaS_FLD"/>
</dbReference>
<evidence type="ECO:0000256" key="3">
    <source>
        <dbReference type="ARBA" id="ARBA00022694"/>
    </source>
</evidence>
<dbReference type="PANTHER" id="PTHR40705:SF2">
    <property type="entry name" value="DUF1743 DOMAIN-CONTAINING PROTEIN"/>
    <property type="match status" value="1"/>
</dbReference>
<dbReference type="GO" id="GO:0016879">
    <property type="term" value="F:ligase activity, forming carbon-nitrogen bonds"/>
    <property type="evidence" value="ECO:0007669"/>
    <property type="project" value="InterPro"/>
</dbReference>
<dbReference type="InterPro" id="IPR024913">
    <property type="entry name" value="tRNA_Ile2__agm2C_synt"/>
</dbReference>
<evidence type="ECO:0000259" key="6">
    <source>
        <dbReference type="Pfam" id="PF08489"/>
    </source>
</evidence>
<dbReference type="Gene3D" id="3.90.600.20">
    <property type="match status" value="1"/>
</dbReference>
<protein>
    <submittedName>
        <fullName evidence="9">Uncharacterized protein</fullName>
    </submittedName>
</protein>
<evidence type="ECO:0000256" key="2">
    <source>
        <dbReference type="ARBA" id="ARBA00022598"/>
    </source>
</evidence>
<sequence length="431" mass="48139">MLHIGIDDTDSIKGGCTTWLATEIITELSEFDLIGPPRLVRLNPNVPWKTRGNAAVALTFGKGVGSKTLVGQFEQERIFMYSTGREMEYDKHGILKRVSKLVRDGSMPDSQPGIVISDVFLPEGLYWQGVTNIVTEEILSDAIKGTISQGYRGSRGIYGAACSIAWTGSSNNPNGISHTWELIGYREKKKWGSKRDISISCVHEIGQLEGVFSCHDFDGKIAMVPNSPCPVLWGFRGTNHKTLINNFENLGPEKPLRWILYKTNQATDDHLRTMDVSDISDGDSVWVEVEVSSKPNVIKGGHRFFTVCDSQGDTVKCAAFEPSKTFRHTIDSLEVGDSLIICGSFKNDTINLEKIRIIDLMKRFSKSPNPICDCGRRTHSSGKGMRYRCKVCGKKYDRPERREVVSDLEIGWYEPPASARRHLTTPVSLMR</sequence>
<dbReference type="GO" id="GO:0002101">
    <property type="term" value="P:tRNA wobble cytosine modification"/>
    <property type="evidence" value="ECO:0007669"/>
    <property type="project" value="InterPro"/>
</dbReference>
<proteinExistence type="inferred from homology"/>
<evidence type="ECO:0000256" key="4">
    <source>
        <dbReference type="ARBA" id="ARBA00022741"/>
    </source>
</evidence>
<accession>A0A381VE78</accession>
<dbReference type="InterPro" id="IPR055394">
    <property type="entry name" value="Zn_ribbon_TiaS"/>
</dbReference>
<keyword evidence="1" id="KW-0963">Cytoplasm</keyword>
<dbReference type="Gene3D" id="2.40.50.1010">
    <property type="match status" value="1"/>
</dbReference>
<name>A0A381VE78_9ZZZZ</name>
<keyword evidence="5" id="KW-0067">ATP-binding</keyword>
<dbReference type="Pfam" id="PF22641">
    <property type="entry name" value="TiaS_TCKD"/>
    <property type="match status" value="1"/>
</dbReference>
<feature type="domain" description="TiaS-like TCKD" evidence="7">
    <location>
        <begin position="4"/>
        <end position="145"/>
    </location>
</feature>
<dbReference type="AlphaFoldDB" id="A0A381VE78"/>
<dbReference type="Pfam" id="PF08489">
    <property type="entry name" value="TiaS_FLD"/>
    <property type="match status" value="1"/>
</dbReference>
<evidence type="ECO:0000313" key="9">
    <source>
        <dbReference type="EMBL" id="SVA38665.1"/>
    </source>
</evidence>
<evidence type="ECO:0000259" key="7">
    <source>
        <dbReference type="Pfam" id="PF22641"/>
    </source>
</evidence>
<dbReference type="CDD" id="cd04482">
    <property type="entry name" value="RPA2_OBF_like"/>
    <property type="match status" value="1"/>
</dbReference>
<feature type="domain" description="TiaS FLD" evidence="6">
    <location>
        <begin position="155"/>
        <end position="270"/>
    </location>
</feature>
<dbReference type="Gene3D" id="3.30.70.2200">
    <property type="match status" value="1"/>
</dbReference>
<evidence type="ECO:0000256" key="1">
    <source>
        <dbReference type="ARBA" id="ARBA00022490"/>
    </source>
</evidence>
<evidence type="ECO:0000256" key="5">
    <source>
        <dbReference type="ARBA" id="ARBA00022840"/>
    </source>
</evidence>
<dbReference type="EMBL" id="UINC01008597">
    <property type="protein sequence ID" value="SVA38665.1"/>
    <property type="molecule type" value="Genomic_DNA"/>
</dbReference>
<keyword evidence="4" id="KW-0547">Nucleotide-binding</keyword>
<dbReference type="InterPro" id="IPR053870">
    <property type="entry name" value="TiaS-like_TCKD"/>
</dbReference>